<dbReference type="Pfam" id="PF04828">
    <property type="entry name" value="GFA"/>
    <property type="match status" value="1"/>
</dbReference>
<keyword evidence="8" id="KW-1185">Reference proteome</keyword>
<dbReference type="PROSITE" id="PS51891">
    <property type="entry name" value="CENP_V_GFA"/>
    <property type="match status" value="1"/>
</dbReference>
<reference evidence="7 8" key="1">
    <citation type="submission" date="2019-10" db="EMBL/GenBank/DDBJ databases">
        <authorList>
            <person name="Palmer J.M."/>
        </authorList>
    </citation>
    <scope>NUCLEOTIDE SEQUENCE [LARGE SCALE GENOMIC DNA]</scope>
    <source>
        <strain evidence="7 8">TWF730</strain>
    </source>
</reference>
<evidence type="ECO:0000313" key="7">
    <source>
        <dbReference type="EMBL" id="KAK6334432.1"/>
    </source>
</evidence>
<dbReference type="GO" id="GO:0016846">
    <property type="term" value="F:carbon-sulfur lyase activity"/>
    <property type="evidence" value="ECO:0007669"/>
    <property type="project" value="InterPro"/>
</dbReference>
<feature type="compositionally biased region" description="Basic and acidic residues" evidence="5">
    <location>
        <begin position="214"/>
        <end position="230"/>
    </location>
</feature>
<evidence type="ECO:0000256" key="5">
    <source>
        <dbReference type="SAM" id="MobiDB-lite"/>
    </source>
</evidence>
<gene>
    <name evidence="7" type="ORF">TWF730_003646</name>
</gene>
<feature type="domain" description="CENP-V/GFA" evidence="6">
    <location>
        <begin position="46"/>
        <end position="178"/>
    </location>
</feature>
<feature type="region of interest" description="Disordered" evidence="5">
    <location>
        <begin position="194"/>
        <end position="272"/>
    </location>
</feature>
<dbReference type="SUPFAM" id="SSF51316">
    <property type="entry name" value="Mss4-like"/>
    <property type="match status" value="2"/>
</dbReference>
<evidence type="ECO:0000313" key="8">
    <source>
        <dbReference type="Proteomes" id="UP001373714"/>
    </source>
</evidence>
<evidence type="ECO:0000256" key="1">
    <source>
        <dbReference type="ARBA" id="ARBA00005495"/>
    </source>
</evidence>
<dbReference type="EMBL" id="JAVHNS010000015">
    <property type="protein sequence ID" value="KAK6334432.1"/>
    <property type="molecule type" value="Genomic_DNA"/>
</dbReference>
<name>A0AAV9U2Z6_9PEZI</name>
<dbReference type="PANTHER" id="PTHR33337">
    <property type="entry name" value="GFA DOMAIN-CONTAINING PROTEIN"/>
    <property type="match status" value="1"/>
</dbReference>
<keyword evidence="3" id="KW-0862">Zinc</keyword>
<comment type="similarity">
    <text evidence="1">Belongs to the Gfa family.</text>
</comment>
<keyword evidence="2" id="KW-0479">Metal-binding</keyword>
<sequence length="509" mass="58162">MLRKERPSASQLSSCHKTRPFDPETDTTEIDETMPQLDLDSLVDDIRVACHCGANTYSFLVSTPLKRKYTQIKVCQCTNCRLQTGNLAGWYIQAPQRPFEPETPPASLTAYAVEDGLTHYFCNKCSSKLFRREENASQPEQEFWLFTGCVTIPTKARFQIGFICCVDRESDGGLAAWLPNVEYRDTKDAIITTEDMQNMESRLDPPIGQESEGSEERQVTEEINDRERNRHSNANQITDGSQVAFSDNGEDGDSDECREPSSAPRNSVDSLGSEANWCGEDYAGRLMGRCHCMKVRLRLSRQKGAIEEREPYTIAGDTDLVIPYWSREHIRPTPSMDLTPWWTRESHPYYEGKRFLGGHCTCNSCRTIAGTEIQSWIFVPTRCIEILLPDGDVISWPTRQELSRGLDERLLDIIGFYDSTPANPAEGVHECTRGFCKKCGANIFWDSSERWNLVDLSAGLFSARGFKEQRWIEWWTNRVSYKEDPEGTPRQDIAILLEKGLKEWDERQY</sequence>
<evidence type="ECO:0000256" key="3">
    <source>
        <dbReference type="ARBA" id="ARBA00022833"/>
    </source>
</evidence>
<feature type="region of interest" description="Disordered" evidence="5">
    <location>
        <begin position="1"/>
        <end position="29"/>
    </location>
</feature>
<comment type="caution">
    <text evidence="7">The sequence shown here is derived from an EMBL/GenBank/DDBJ whole genome shotgun (WGS) entry which is preliminary data.</text>
</comment>
<dbReference type="PANTHER" id="PTHR33337:SF30">
    <property type="entry name" value="DUF636 DOMAIN PROTEIN (AFU_ORTHOLOGUE AFUA_1G03180)"/>
    <property type="match status" value="1"/>
</dbReference>
<dbReference type="InterPro" id="IPR006913">
    <property type="entry name" value="CENP-V/GFA"/>
</dbReference>
<protein>
    <recommendedName>
        <fullName evidence="6">CENP-V/GFA domain-containing protein</fullName>
    </recommendedName>
</protein>
<dbReference type="AlphaFoldDB" id="A0AAV9U2Z6"/>
<keyword evidence="4" id="KW-0456">Lyase</keyword>
<organism evidence="7 8">
    <name type="scientific">Orbilia blumenaviensis</name>
    <dbReference type="NCBI Taxonomy" id="1796055"/>
    <lineage>
        <taxon>Eukaryota</taxon>
        <taxon>Fungi</taxon>
        <taxon>Dikarya</taxon>
        <taxon>Ascomycota</taxon>
        <taxon>Pezizomycotina</taxon>
        <taxon>Orbiliomycetes</taxon>
        <taxon>Orbiliales</taxon>
        <taxon>Orbiliaceae</taxon>
        <taxon>Orbilia</taxon>
    </lineage>
</organism>
<accession>A0AAV9U2Z6</accession>
<dbReference type="InterPro" id="IPR011057">
    <property type="entry name" value="Mss4-like_sf"/>
</dbReference>
<evidence type="ECO:0000256" key="2">
    <source>
        <dbReference type="ARBA" id="ARBA00022723"/>
    </source>
</evidence>
<dbReference type="GO" id="GO:0046872">
    <property type="term" value="F:metal ion binding"/>
    <property type="evidence" value="ECO:0007669"/>
    <property type="project" value="UniProtKB-KW"/>
</dbReference>
<dbReference type="Proteomes" id="UP001373714">
    <property type="component" value="Unassembled WGS sequence"/>
</dbReference>
<proteinExistence type="inferred from homology"/>
<dbReference type="Gene3D" id="3.90.1590.10">
    <property type="entry name" value="glutathione-dependent formaldehyde- activating enzyme (gfa)"/>
    <property type="match status" value="2"/>
</dbReference>
<feature type="compositionally biased region" description="Polar residues" evidence="5">
    <location>
        <begin position="232"/>
        <end position="245"/>
    </location>
</feature>
<evidence type="ECO:0000256" key="4">
    <source>
        <dbReference type="ARBA" id="ARBA00023239"/>
    </source>
</evidence>
<evidence type="ECO:0000259" key="6">
    <source>
        <dbReference type="PROSITE" id="PS51891"/>
    </source>
</evidence>